<accession>D7MEB2</accession>
<sequence>MASSSNPTGESSRRIVDEEVSVLWDLNTCPVTDHYYLTKIVDSIENSLNDLHRNNPKLYPKLRLSSTRIVCGDKKNFGTTGTRILKNQGFDPFYAVERGNGCSQHRRAKSTEPAADCLLETYALRYAEFRPRPHPPRNILFITSDYRFHATMDNFFRGNHLIFLAYKCRTSHPNFGLHTNFGWDWEDMELGQNGLKIDNFTLPGV</sequence>
<gene>
    <name evidence="2" type="ORF">ARALYDRAFT_914454</name>
    <name evidence="1" type="ORF">ARALYDRAFT_920293</name>
</gene>
<organism evidence="3">
    <name type="scientific">Arabidopsis lyrata subsp. lyrata</name>
    <name type="common">Lyre-leaved rock-cress</name>
    <dbReference type="NCBI Taxonomy" id="81972"/>
    <lineage>
        <taxon>Eukaryota</taxon>
        <taxon>Viridiplantae</taxon>
        <taxon>Streptophyta</taxon>
        <taxon>Embryophyta</taxon>
        <taxon>Tracheophyta</taxon>
        <taxon>Spermatophyta</taxon>
        <taxon>Magnoliopsida</taxon>
        <taxon>eudicotyledons</taxon>
        <taxon>Gunneridae</taxon>
        <taxon>Pentapetalae</taxon>
        <taxon>rosids</taxon>
        <taxon>malvids</taxon>
        <taxon>Brassicales</taxon>
        <taxon>Brassicaceae</taxon>
        <taxon>Camelineae</taxon>
        <taxon>Arabidopsis</taxon>
    </lineage>
</organism>
<evidence type="ECO:0000313" key="3">
    <source>
        <dbReference type="Proteomes" id="UP000008694"/>
    </source>
</evidence>
<keyword evidence="3" id="KW-1185">Reference proteome</keyword>
<evidence type="ECO:0000313" key="1">
    <source>
        <dbReference type="EMBL" id="EFH39024.1"/>
    </source>
</evidence>
<proteinExistence type="predicted"/>
<dbReference type="Gramene" id="scaffold_702196.1">
    <property type="protein sequence ID" value="scaffold_702196.1"/>
    <property type="gene ID" value="scaffold_702196.1"/>
</dbReference>
<reference evidence="2" key="1">
    <citation type="submission" date="2009-11" db="EMBL/GenBank/DDBJ databases">
        <authorList>
            <consortium name="US DOE Joint Genome Institute (JGI-PGF)"/>
            <person name="Ottilar R."/>
            <person name="Schmutz J."/>
            <person name="Salamov A."/>
            <person name="Cheng J.F."/>
            <person name="Lucas S."/>
            <person name="Pitluck S."/>
            <person name="Gundlach H."/>
            <person name="Guo Y."/>
            <person name="Haberer G."/>
            <person name="Nasrallah J."/>
            <person name="Mayer K.F.X."/>
            <person name="van de Peer Y."/>
            <person name="Weigel D."/>
            <person name="Grigoriev I.V."/>
        </authorList>
    </citation>
    <scope>NUCLEOTIDE SEQUENCE</scope>
</reference>
<dbReference type="KEGG" id="aly:9303881"/>
<dbReference type="HOGENOM" id="CLU_1339191_0_0_1"/>
<dbReference type="Gramene" id="scaffold_17700005.1">
    <property type="protein sequence ID" value="scaffold_17700005.1"/>
    <property type="gene ID" value="scaffold_17700005.1"/>
</dbReference>
<dbReference type="KEGG" id="aly:9298840"/>
<reference evidence="2" key="2">
    <citation type="submission" date="2010-06" db="EMBL/GenBank/DDBJ databases">
        <title>The basis of rapid genome size change in Arabidopsis.</title>
        <authorList>
            <person name="Bakker E."/>
            <person name="Bergelson J."/>
            <person name="Cheng J.F."/>
            <person name="Clark R.M."/>
            <person name="Fawcett J."/>
            <person name="Gaut B."/>
            <person name="Grigoriev I."/>
            <person name="Gundlach H."/>
            <person name="Guo Y."/>
            <person name="Haberer G."/>
            <person name="Hollister J."/>
            <person name="Hu T.T."/>
            <person name="Mayer K.F.X."/>
            <person name="Nasrallah J."/>
            <person name="Nordborg M."/>
            <person name="Otillar R."/>
            <person name="Pattyn P."/>
            <person name="Schmutz J."/>
            <person name="Spannagl M."/>
            <person name="van de Peer Y."/>
            <person name="Wang X."/>
            <person name="Weigel D."/>
            <person name="Yang L."/>
        </authorList>
    </citation>
    <scope>NUCLEOTIDE SEQUENCE</scope>
</reference>
<dbReference type="EMBL" id="GL348719">
    <property type="protein sequence ID" value="EFH46114.1"/>
    <property type="molecule type" value="Genomic_DNA"/>
</dbReference>
<dbReference type="EMBL" id="GL348840">
    <property type="protein sequence ID" value="EFH39024.1"/>
    <property type="molecule type" value="Genomic_DNA"/>
</dbReference>
<name>D7MEB2_ARALL</name>
<protein>
    <submittedName>
        <fullName evidence="2">Predicted protein</fullName>
    </submittedName>
</protein>
<reference evidence="3" key="3">
    <citation type="journal article" date="2011" name="Nat. Genet.">
        <title>The Arabidopsis lyrata genome sequence and the basis of rapid genome size change.</title>
        <authorList>
            <person name="Hu T.T."/>
            <person name="Pattyn P."/>
            <person name="Bakker E.G."/>
            <person name="Cao J."/>
            <person name="Cheng J.-F."/>
            <person name="Clark R.M."/>
            <person name="Fahlgren N."/>
            <person name="Fawcett J.A."/>
            <person name="Grimwood J."/>
            <person name="Gundlach H."/>
            <person name="Haberer G."/>
            <person name="Hollister J.D."/>
            <person name="Ossowski S."/>
            <person name="Ottilar R.P."/>
            <person name="Salamov A.A."/>
            <person name="Schneeberger K."/>
            <person name="Spannagl M."/>
            <person name="Wang X."/>
            <person name="Yang L."/>
            <person name="Nasrallah M.E."/>
            <person name="Bergelson J."/>
            <person name="Carrington J.C."/>
            <person name="Gaut B.S."/>
            <person name="Schmutz J."/>
            <person name="Mayer K.F.X."/>
            <person name="Van de Peer Y."/>
            <person name="Grigoriev I.V."/>
            <person name="Nordborg M."/>
            <person name="Weigel D."/>
            <person name="Guo Y.-L."/>
        </authorList>
    </citation>
    <scope>NUCLEOTIDE SEQUENCE [LARGE SCALE GENOMIC DNA]</scope>
    <source>
        <strain evidence="3">cv. MN47</strain>
    </source>
</reference>
<dbReference type="AlphaFoldDB" id="D7MEB2"/>
<dbReference type="Proteomes" id="UP000008694">
    <property type="component" value="Unassembled WGS sequence"/>
</dbReference>
<evidence type="ECO:0000313" key="2">
    <source>
        <dbReference type="EMBL" id="EFH46114.1"/>
    </source>
</evidence>